<dbReference type="Proteomes" id="UP001140087">
    <property type="component" value="Unassembled WGS sequence"/>
</dbReference>
<evidence type="ECO:0000313" key="2">
    <source>
        <dbReference type="Proteomes" id="UP001140087"/>
    </source>
</evidence>
<dbReference type="EMBL" id="JANBUN010004100">
    <property type="protein sequence ID" value="KAJ2788361.1"/>
    <property type="molecule type" value="Genomic_DNA"/>
</dbReference>
<accession>A0ACC1KDE4</accession>
<protein>
    <submittedName>
        <fullName evidence="1">Uncharacterized protein</fullName>
    </submittedName>
</protein>
<proteinExistence type="predicted"/>
<feature type="non-terminal residue" evidence="1">
    <location>
        <position position="338"/>
    </location>
</feature>
<name>A0ACC1KDE4_9FUNG</name>
<reference evidence="1" key="1">
    <citation type="submission" date="2022-07" db="EMBL/GenBank/DDBJ databases">
        <title>Phylogenomic reconstructions and comparative analyses of Kickxellomycotina fungi.</title>
        <authorList>
            <person name="Reynolds N.K."/>
            <person name="Stajich J.E."/>
            <person name="Barry K."/>
            <person name="Grigoriev I.V."/>
            <person name="Crous P."/>
            <person name="Smith M.E."/>
        </authorList>
    </citation>
    <scope>NUCLEOTIDE SEQUENCE</scope>
    <source>
        <strain evidence="1">BCRC 34780</strain>
    </source>
</reference>
<evidence type="ECO:0000313" key="1">
    <source>
        <dbReference type="EMBL" id="KAJ2788361.1"/>
    </source>
</evidence>
<organism evidence="1 2">
    <name type="scientific">Coemansia helicoidea</name>
    <dbReference type="NCBI Taxonomy" id="1286919"/>
    <lineage>
        <taxon>Eukaryota</taxon>
        <taxon>Fungi</taxon>
        <taxon>Fungi incertae sedis</taxon>
        <taxon>Zoopagomycota</taxon>
        <taxon>Kickxellomycotina</taxon>
        <taxon>Kickxellomycetes</taxon>
        <taxon>Kickxellales</taxon>
        <taxon>Kickxellaceae</taxon>
        <taxon>Coemansia</taxon>
    </lineage>
</organism>
<sequence length="338" mass="36090">MFYVRAGESIFFAFLTASRQPYSNPLESGVPGGSRHSAAATAATTPTTDLHNAGSGFSVFLAHGSVGHLPVDAQSAAMLQRRSSTVHSGGATSGLQLATTAAELDDNDGEHSDANGREPPRSPRAGRPRLSIGVGGLPAASGDAQLPDMPLGSPTRADLQRWPQGRTTQPPSPLPTRGMAAGGGHAGQRLSHTVSLTSTTVFDPPLMGEAAATSIVEERDLPCIVLHVYGVDTPSAEMKESLVEQIKGHITANYTMPELSAMLLRHVALTDHDLSLMLPKCDPEPAILYLPLPRFVHDLDRLLRHMRQAFGDIVSQFPRADHLAKAIRRTFAHLRYDP</sequence>
<comment type="caution">
    <text evidence="1">The sequence shown here is derived from an EMBL/GenBank/DDBJ whole genome shotgun (WGS) entry which is preliminary data.</text>
</comment>
<gene>
    <name evidence="1" type="ORF">H4R21_007023</name>
</gene>
<keyword evidence="2" id="KW-1185">Reference proteome</keyword>